<organism evidence="1 2">
    <name type="scientific">Jilunia laotingensis</name>
    <dbReference type="NCBI Taxonomy" id="2763675"/>
    <lineage>
        <taxon>Bacteria</taxon>
        <taxon>Pseudomonadati</taxon>
        <taxon>Bacteroidota</taxon>
        <taxon>Bacteroidia</taxon>
        <taxon>Bacteroidales</taxon>
        <taxon>Bacteroidaceae</taxon>
        <taxon>Jilunia</taxon>
    </lineage>
</organism>
<evidence type="ECO:0000313" key="2">
    <source>
        <dbReference type="Proteomes" id="UP000651085"/>
    </source>
</evidence>
<proteinExistence type="predicted"/>
<reference evidence="1" key="1">
    <citation type="submission" date="2020-08" db="EMBL/GenBank/DDBJ databases">
        <title>Genome public.</title>
        <authorList>
            <person name="Liu C."/>
            <person name="Sun Q."/>
        </authorList>
    </citation>
    <scope>NUCLEOTIDE SEQUENCE</scope>
    <source>
        <strain evidence="1">N12</strain>
    </source>
</reference>
<sequence>MEMMELEKSKRGWGVVFILLGLFTMVPLQAQKQAKELFVHIPDSMCPILTSVNRADCIDFIESKMKAKVENRFGRESEMTALTNDYIRMQMSSQSSWQMKLLATSDSTQVICTVSTACAPACDSSIQFYTTDWKELPLNDFLSTLPTMDDFLETSDSAFSYKYNDARMKADMLLMKADLSEKDNSLTFTFMTPEYMDQETAKELTPFIRRPIVYIWKNEKFVKE</sequence>
<comment type="caution">
    <text evidence="1">The sequence shown here is derived from an EMBL/GenBank/DDBJ whole genome shotgun (WGS) entry which is preliminary data.</text>
</comment>
<dbReference type="AlphaFoldDB" id="A0A926F4U3"/>
<accession>A0A926F4U3</accession>
<name>A0A926F4U3_9BACT</name>
<protein>
    <submittedName>
        <fullName evidence="1">DUF3256 family protein</fullName>
    </submittedName>
</protein>
<dbReference type="Proteomes" id="UP000651085">
    <property type="component" value="Unassembled WGS sequence"/>
</dbReference>
<gene>
    <name evidence="1" type="ORF">H8744_01610</name>
</gene>
<dbReference type="InterPro" id="IPR021670">
    <property type="entry name" value="DUF3256"/>
</dbReference>
<dbReference type="Pfam" id="PF11644">
    <property type="entry name" value="DUF3256"/>
    <property type="match status" value="1"/>
</dbReference>
<dbReference type="EMBL" id="JACRTF010000001">
    <property type="protein sequence ID" value="MBC8591955.1"/>
    <property type="molecule type" value="Genomic_DNA"/>
</dbReference>
<keyword evidence="2" id="KW-1185">Reference proteome</keyword>
<dbReference type="SUPFAM" id="SSF160925">
    <property type="entry name" value="PG1388-like"/>
    <property type="match status" value="1"/>
</dbReference>
<evidence type="ECO:0000313" key="1">
    <source>
        <dbReference type="EMBL" id="MBC8591955.1"/>
    </source>
</evidence>